<reference evidence="1 2" key="1">
    <citation type="submission" date="2024-04" db="EMBL/GenBank/DDBJ databases">
        <title>genome sequences of Mucor flavus KT1a and Helicostylum pulchrum KT1b strains isolated from the surface of a dry-aged beef.</title>
        <authorList>
            <person name="Toyotome T."/>
            <person name="Hosono M."/>
            <person name="Torimaru M."/>
            <person name="Fukuda K."/>
            <person name="Mikami N."/>
        </authorList>
    </citation>
    <scope>NUCLEOTIDE SEQUENCE [LARGE SCALE GENOMIC DNA]</scope>
    <source>
        <strain evidence="1 2">KT1a</strain>
    </source>
</reference>
<dbReference type="Proteomes" id="UP001473302">
    <property type="component" value="Unassembled WGS sequence"/>
</dbReference>
<name>A0ABP9YP77_9FUNG</name>
<organism evidence="1 2">
    <name type="scientific">Mucor flavus</name>
    <dbReference type="NCBI Taxonomy" id="439312"/>
    <lineage>
        <taxon>Eukaryota</taxon>
        <taxon>Fungi</taxon>
        <taxon>Fungi incertae sedis</taxon>
        <taxon>Mucoromycota</taxon>
        <taxon>Mucoromycotina</taxon>
        <taxon>Mucoromycetes</taxon>
        <taxon>Mucorales</taxon>
        <taxon>Mucorineae</taxon>
        <taxon>Mucoraceae</taxon>
        <taxon>Mucor</taxon>
    </lineage>
</organism>
<protein>
    <submittedName>
        <fullName evidence="1">Uncharacterized protein</fullName>
    </submittedName>
</protein>
<sequence length="356" mass="42403">MHTMLLYLERYNDNETRNFNEVQAEATYVRVKQVLLGEDNFSTFNRKKRSRLSFLVFRRIRDGTNFVNNHRLNDEQNQFLLDLIQNTRQQILNSRAYLDDNNTEAIRLEDCLRPEMTTAIKKYKIFNLVPLYSFQRKYVSIDIAYLKYLLSKVRREAQSENLFDEGDSENKHEIATYAFSQVFDFGSVRLYLNYNEKEMFTNTVRTDGYVIDFMLAGPKRQLDKLPDLDLNDFTTEEINENFHLWSVDPGQVNIYTASDGHGTNPHQVRKYSTAEYYTRAGLKITNQHILNYKNANLQLLEAKRQIITFKTANLERFTEYVRSVLNNLNTLLTFYDDRFTALRFLNYIGFFYFYYL</sequence>
<comment type="caution">
    <text evidence="1">The sequence shown here is derived from an EMBL/GenBank/DDBJ whole genome shotgun (WGS) entry which is preliminary data.</text>
</comment>
<keyword evidence="2" id="KW-1185">Reference proteome</keyword>
<evidence type="ECO:0000313" key="2">
    <source>
        <dbReference type="Proteomes" id="UP001473302"/>
    </source>
</evidence>
<proteinExistence type="predicted"/>
<gene>
    <name evidence="1" type="ORF">MFLAVUS_002054</name>
</gene>
<evidence type="ECO:0000313" key="1">
    <source>
        <dbReference type="EMBL" id="GAA5808661.1"/>
    </source>
</evidence>
<dbReference type="EMBL" id="BAABUK010000003">
    <property type="protein sequence ID" value="GAA5808661.1"/>
    <property type="molecule type" value="Genomic_DNA"/>
</dbReference>
<accession>A0ABP9YP77</accession>